<protein>
    <recommendedName>
        <fullName evidence="4">DUF1453 family protein</fullName>
    </recommendedName>
</protein>
<dbReference type="Proteomes" id="UP000192050">
    <property type="component" value="Chromosome"/>
</dbReference>
<dbReference type="EMBL" id="CP015363">
    <property type="protein sequence ID" value="ARD85231.1"/>
    <property type="molecule type" value="Genomic_DNA"/>
</dbReference>
<evidence type="ECO:0000256" key="1">
    <source>
        <dbReference type="SAM" id="Phobius"/>
    </source>
</evidence>
<proteinExistence type="predicted"/>
<keyword evidence="1" id="KW-0472">Membrane</keyword>
<sequence>MVKLYLILFRMPATVSLYIQNLSVSVAGLNLSNTFLGIALLLIFSRILYRRLKQGINGRQYKTARLFITPTIYFLLLVFFMVAFIGNIDYIIIVILLCVVGIIPGFIYGERVTFFDRNGQIFYKRSPYILTFWAAGFMVRILLEFIFPSNLEIQFIVDTLLAVTLGLIVGESIKTYRKYREYTMENNLTIN</sequence>
<dbReference type="InterPro" id="IPR058247">
    <property type="entry name" value="DUF1453"/>
</dbReference>
<gene>
    <name evidence="2" type="ORF">FAD_1369</name>
</gene>
<accession>A0A1V0N551</accession>
<organism evidence="2 3">
    <name type="scientific">Ferroplasma acidiphilum</name>
    <dbReference type="NCBI Taxonomy" id="74969"/>
    <lineage>
        <taxon>Archaea</taxon>
        <taxon>Methanobacteriati</taxon>
        <taxon>Thermoplasmatota</taxon>
        <taxon>Thermoplasmata</taxon>
        <taxon>Thermoplasmatales</taxon>
        <taxon>Ferroplasmaceae</taxon>
        <taxon>Ferroplasma</taxon>
    </lineage>
</organism>
<keyword evidence="3" id="KW-1185">Reference proteome</keyword>
<evidence type="ECO:0000313" key="3">
    <source>
        <dbReference type="Proteomes" id="UP000192050"/>
    </source>
</evidence>
<evidence type="ECO:0000313" key="2">
    <source>
        <dbReference type="EMBL" id="ARD85231.1"/>
    </source>
</evidence>
<feature type="transmembrane region" description="Helical" evidence="1">
    <location>
        <begin position="128"/>
        <end position="147"/>
    </location>
</feature>
<feature type="transmembrane region" description="Helical" evidence="1">
    <location>
        <begin position="66"/>
        <end position="84"/>
    </location>
</feature>
<feature type="transmembrane region" description="Helical" evidence="1">
    <location>
        <begin position="90"/>
        <end position="108"/>
    </location>
</feature>
<evidence type="ECO:0008006" key="4">
    <source>
        <dbReference type="Google" id="ProtNLM"/>
    </source>
</evidence>
<feature type="transmembrane region" description="Helical" evidence="1">
    <location>
        <begin position="153"/>
        <end position="170"/>
    </location>
</feature>
<feature type="transmembrane region" description="Helical" evidence="1">
    <location>
        <begin position="27"/>
        <end position="45"/>
    </location>
</feature>
<dbReference type="AlphaFoldDB" id="A0A1V0N551"/>
<dbReference type="STRING" id="74969.FAD_1369"/>
<reference evidence="2 3" key="1">
    <citation type="submission" date="2011-10" db="EMBL/GenBank/DDBJ databases">
        <title>Metabolic and evolutionary patterns in the extreme acidophile Ferroplasma acidiphilum.</title>
        <authorList>
            <person name="Golyshina O.V."/>
            <person name="Kozyavkin S.A."/>
            <person name="Tatusov R.L."/>
            <person name="Slesarev A.I."/>
            <person name="Golyshin P.N."/>
        </authorList>
    </citation>
    <scope>NUCLEOTIDE SEQUENCE [LARGE SCALE GENOMIC DNA]</scope>
    <source>
        <strain evidence="3">Y</strain>
    </source>
</reference>
<dbReference type="Pfam" id="PF07301">
    <property type="entry name" value="DUF1453"/>
    <property type="match status" value="1"/>
</dbReference>
<dbReference type="KEGG" id="fai:FAD_1369"/>
<name>A0A1V0N551_9ARCH</name>
<keyword evidence="1" id="KW-0812">Transmembrane</keyword>
<keyword evidence="1" id="KW-1133">Transmembrane helix</keyword>